<dbReference type="Gene3D" id="1.50.40.10">
    <property type="entry name" value="Mitochondrial carrier domain"/>
    <property type="match status" value="1"/>
</dbReference>
<evidence type="ECO:0000256" key="5">
    <source>
        <dbReference type="ARBA" id="ARBA00022737"/>
    </source>
</evidence>
<accession>A0AAF0F490</accession>
<sequence length="373" mass="41223">MMRSLKYSAIRAAKAVGLALLVAALLAANVLITLFMSFWTWMGYVRHCANYRPKGVALSESSEPPPKLGPQVNGVLTMVSRTKQLEGWRGLYQGATVSFVMNYLVALVSLLGVLFIVILTSQVSIPKHGEKYLFIAYIFISIIGPVLISLPFEVVLYRTMVYPRRLNWKEPKRCLRAVLSEAEIKNPWRLYTLPGVFVLLLVRQLVATGLQATPNFVLEAYRANFVHFVLGAPEAAAKLTAVRFLVLVVYSALTVALTVPIQVLIVRLATQRTASSALHAEDAAEPDVFTPRTLEPTSEPVISLRPCTEPLNEAESYYGATTVAPYTGAIDAAKKMVAEEGHESLWRGLRFISILVLFVNIGRMDQFASIGHK</sequence>
<proteinExistence type="inferred from homology"/>
<evidence type="ECO:0000256" key="1">
    <source>
        <dbReference type="ARBA" id="ARBA00004370"/>
    </source>
</evidence>
<comment type="subcellular location">
    <subcellularLocation>
        <location evidence="1">Membrane</location>
    </subcellularLocation>
</comment>
<evidence type="ECO:0000256" key="2">
    <source>
        <dbReference type="ARBA" id="ARBA00006375"/>
    </source>
</evidence>
<dbReference type="RefSeq" id="XP_060122456.1">
    <property type="nucleotide sequence ID" value="XM_060266473.1"/>
</dbReference>
<evidence type="ECO:0000313" key="10">
    <source>
        <dbReference type="Proteomes" id="UP001217754"/>
    </source>
</evidence>
<keyword evidence="4 8" id="KW-0812">Transmembrane</keyword>
<evidence type="ECO:0000256" key="3">
    <source>
        <dbReference type="ARBA" id="ARBA00022448"/>
    </source>
</evidence>
<dbReference type="GO" id="GO:0055085">
    <property type="term" value="P:transmembrane transport"/>
    <property type="evidence" value="ECO:0007669"/>
    <property type="project" value="InterPro"/>
</dbReference>
<dbReference type="Proteomes" id="UP001217754">
    <property type="component" value="Chromosome 4"/>
</dbReference>
<feature type="transmembrane region" description="Helical" evidence="8">
    <location>
        <begin position="12"/>
        <end position="36"/>
    </location>
</feature>
<feature type="transmembrane region" description="Helical" evidence="8">
    <location>
        <begin position="100"/>
        <end position="120"/>
    </location>
</feature>
<dbReference type="SUPFAM" id="SSF103506">
    <property type="entry name" value="Mitochondrial carrier"/>
    <property type="match status" value="2"/>
</dbReference>
<dbReference type="GeneID" id="85226189"/>
<dbReference type="PANTHER" id="PTHR45683">
    <property type="entry name" value="MITOCHONDRIAL NICOTINAMIDE ADENINE DINUCLEOTIDE TRANSPORTER 1-RELATED-RELATED"/>
    <property type="match status" value="1"/>
</dbReference>
<dbReference type="InterPro" id="IPR044712">
    <property type="entry name" value="SLC25A32-like"/>
</dbReference>
<keyword evidence="5" id="KW-0677">Repeat</keyword>
<keyword evidence="7 8" id="KW-0472">Membrane</keyword>
<evidence type="ECO:0000256" key="8">
    <source>
        <dbReference type="SAM" id="Phobius"/>
    </source>
</evidence>
<organism evidence="9 10">
    <name type="scientific">Malassezia japonica</name>
    <dbReference type="NCBI Taxonomy" id="223818"/>
    <lineage>
        <taxon>Eukaryota</taxon>
        <taxon>Fungi</taxon>
        <taxon>Dikarya</taxon>
        <taxon>Basidiomycota</taxon>
        <taxon>Ustilaginomycotina</taxon>
        <taxon>Malasseziomycetes</taxon>
        <taxon>Malasseziales</taxon>
        <taxon>Malasseziaceae</taxon>
        <taxon>Malassezia</taxon>
    </lineage>
</organism>
<reference evidence="9" key="1">
    <citation type="submission" date="2023-03" db="EMBL/GenBank/DDBJ databases">
        <title>Mating type loci evolution in Malassezia.</title>
        <authorList>
            <person name="Coelho M.A."/>
        </authorList>
    </citation>
    <scope>NUCLEOTIDE SEQUENCE</scope>
    <source>
        <strain evidence="9">CBS 9431</strain>
    </source>
</reference>
<keyword evidence="3" id="KW-0813">Transport</keyword>
<evidence type="ECO:0000313" key="9">
    <source>
        <dbReference type="EMBL" id="WFD39559.1"/>
    </source>
</evidence>
<dbReference type="GO" id="GO:0016020">
    <property type="term" value="C:membrane"/>
    <property type="evidence" value="ECO:0007669"/>
    <property type="project" value="UniProtKB-SubCell"/>
</dbReference>
<gene>
    <name evidence="9" type="ORF">MJAP1_002538</name>
</gene>
<dbReference type="AlphaFoldDB" id="A0AAF0F490"/>
<dbReference type="GO" id="GO:0006862">
    <property type="term" value="P:nucleotide transport"/>
    <property type="evidence" value="ECO:0007669"/>
    <property type="project" value="InterPro"/>
</dbReference>
<feature type="transmembrane region" description="Helical" evidence="8">
    <location>
        <begin position="132"/>
        <end position="152"/>
    </location>
</feature>
<dbReference type="EMBL" id="CP119961">
    <property type="protein sequence ID" value="WFD39559.1"/>
    <property type="molecule type" value="Genomic_DNA"/>
</dbReference>
<comment type="similarity">
    <text evidence="2">Belongs to the mitochondrial carrier (TC 2.A.29) family.</text>
</comment>
<dbReference type="InterPro" id="IPR023395">
    <property type="entry name" value="MCP_dom_sf"/>
</dbReference>
<evidence type="ECO:0000256" key="7">
    <source>
        <dbReference type="ARBA" id="ARBA00023136"/>
    </source>
</evidence>
<name>A0AAF0F490_9BASI</name>
<evidence type="ECO:0000256" key="4">
    <source>
        <dbReference type="ARBA" id="ARBA00022692"/>
    </source>
</evidence>
<keyword evidence="6 8" id="KW-1133">Transmembrane helix</keyword>
<evidence type="ECO:0000256" key="6">
    <source>
        <dbReference type="ARBA" id="ARBA00022989"/>
    </source>
</evidence>
<feature type="transmembrane region" description="Helical" evidence="8">
    <location>
        <begin position="244"/>
        <end position="266"/>
    </location>
</feature>
<protein>
    <submittedName>
        <fullName evidence="9">Uncharacterized protein</fullName>
    </submittedName>
</protein>
<keyword evidence="10" id="KW-1185">Reference proteome</keyword>